<name>A0A8J5SKQ3_ZIZPA</name>
<gene>
    <name evidence="2" type="ORF">GUJ93_ZPchr0005g15507</name>
</gene>
<dbReference type="EMBL" id="JAAALK010000284">
    <property type="protein sequence ID" value="KAG8067454.1"/>
    <property type="molecule type" value="Genomic_DNA"/>
</dbReference>
<dbReference type="Proteomes" id="UP000729402">
    <property type="component" value="Unassembled WGS sequence"/>
</dbReference>
<sequence>MGGEEDTRWGSVSAAATGATGGGCDRSDGGLPGSGNHGGGGVSSENGEEDAAGGVEEASRCCFGGIRVALLG</sequence>
<feature type="compositionally biased region" description="Gly residues" evidence="1">
    <location>
        <begin position="19"/>
        <end position="42"/>
    </location>
</feature>
<accession>A0A8J5SKQ3</accession>
<evidence type="ECO:0000313" key="2">
    <source>
        <dbReference type="EMBL" id="KAG8067454.1"/>
    </source>
</evidence>
<proteinExistence type="predicted"/>
<evidence type="ECO:0000256" key="1">
    <source>
        <dbReference type="SAM" id="MobiDB-lite"/>
    </source>
</evidence>
<reference evidence="2" key="1">
    <citation type="journal article" date="2021" name="bioRxiv">
        <title>Whole Genome Assembly and Annotation of Northern Wild Rice, Zizania palustris L., Supports a Whole Genome Duplication in the Zizania Genus.</title>
        <authorList>
            <person name="Haas M."/>
            <person name="Kono T."/>
            <person name="Macchietto M."/>
            <person name="Millas R."/>
            <person name="McGilp L."/>
            <person name="Shao M."/>
            <person name="Duquette J."/>
            <person name="Hirsch C.N."/>
            <person name="Kimball J."/>
        </authorList>
    </citation>
    <scope>NUCLEOTIDE SEQUENCE</scope>
    <source>
        <tissue evidence="2">Fresh leaf tissue</tissue>
    </source>
</reference>
<comment type="caution">
    <text evidence="2">The sequence shown here is derived from an EMBL/GenBank/DDBJ whole genome shotgun (WGS) entry which is preliminary data.</text>
</comment>
<organism evidence="2 3">
    <name type="scientific">Zizania palustris</name>
    <name type="common">Northern wild rice</name>
    <dbReference type="NCBI Taxonomy" id="103762"/>
    <lineage>
        <taxon>Eukaryota</taxon>
        <taxon>Viridiplantae</taxon>
        <taxon>Streptophyta</taxon>
        <taxon>Embryophyta</taxon>
        <taxon>Tracheophyta</taxon>
        <taxon>Spermatophyta</taxon>
        <taxon>Magnoliopsida</taxon>
        <taxon>Liliopsida</taxon>
        <taxon>Poales</taxon>
        <taxon>Poaceae</taxon>
        <taxon>BOP clade</taxon>
        <taxon>Oryzoideae</taxon>
        <taxon>Oryzeae</taxon>
        <taxon>Zizaniinae</taxon>
        <taxon>Zizania</taxon>
    </lineage>
</organism>
<dbReference type="AlphaFoldDB" id="A0A8J5SKQ3"/>
<keyword evidence="3" id="KW-1185">Reference proteome</keyword>
<reference evidence="2" key="2">
    <citation type="submission" date="2021-02" db="EMBL/GenBank/DDBJ databases">
        <authorList>
            <person name="Kimball J.A."/>
            <person name="Haas M.W."/>
            <person name="Macchietto M."/>
            <person name="Kono T."/>
            <person name="Duquette J."/>
            <person name="Shao M."/>
        </authorList>
    </citation>
    <scope>NUCLEOTIDE SEQUENCE</scope>
    <source>
        <tissue evidence="2">Fresh leaf tissue</tissue>
    </source>
</reference>
<protein>
    <submittedName>
        <fullName evidence="2">Uncharacterized protein</fullName>
    </submittedName>
</protein>
<feature type="region of interest" description="Disordered" evidence="1">
    <location>
        <begin position="1"/>
        <end position="56"/>
    </location>
</feature>
<evidence type="ECO:0000313" key="3">
    <source>
        <dbReference type="Proteomes" id="UP000729402"/>
    </source>
</evidence>